<evidence type="ECO:0000256" key="11">
    <source>
        <dbReference type="ARBA" id="ARBA00023295"/>
    </source>
</evidence>
<evidence type="ECO:0000256" key="5">
    <source>
        <dbReference type="ARBA" id="ARBA00022801"/>
    </source>
</evidence>
<reference evidence="15 16" key="1">
    <citation type="submission" date="2017-01" db="EMBL/GenBank/DDBJ databases">
        <authorList>
            <person name="Mah S.A."/>
            <person name="Swanson W.J."/>
            <person name="Moy G.W."/>
            <person name="Vacquier V.D."/>
        </authorList>
    </citation>
    <scope>NUCLEOTIDE SEQUENCE [LARGE SCALE GENOMIC DNA]</scope>
    <source>
        <strain evidence="15 16">GSMNP</strain>
    </source>
</reference>
<organism evidence="15 16">
    <name type="scientific">Smittium culicis</name>
    <dbReference type="NCBI Taxonomy" id="133412"/>
    <lineage>
        <taxon>Eukaryota</taxon>
        <taxon>Fungi</taxon>
        <taxon>Fungi incertae sedis</taxon>
        <taxon>Zoopagomycota</taxon>
        <taxon>Kickxellomycotina</taxon>
        <taxon>Harpellomycetes</taxon>
        <taxon>Harpellales</taxon>
        <taxon>Legeriomycetaceae</taxon>
        <taxon>Smittium</taxon>
    </lineage>
</organism>
<comment type="cofactor">
    <cofactor evidence="1">
        <name>[4Fe-4S] cluster</name>
        <dbReference type="ChEBI" id="CHEBI:49883"/>
    </cofactor>
</comment>
<comment type="function">
    <text evidence="13">Bifunctional DNA N-glycosylase with associated apurinic/apyrimidinic (AP) lyase function that catalyzes the first step in base excision repair (BER), the primary repair pathway for the repair of oxidative DNA damage. The DNA N-glycosylase activity releases the damaged DNA base from DNA by cleaving the N-glycosidic bond, leaving an AP site. The AP lyase activity cleaves the phosphodiester bond 3' to the AP site by a beta-elimination. Primarily recognizes and repairs oxidative base damage of pyrimidines.</text>
</comment>
<evidence type="ECO:0000313" key="16">
    <source>
        <dbReference type="Proteomes" id="UP000187283"/>
    </source>
</evidence>
<evidence type="ECO:0000256" key="2">
    <source>
        <dbReference type="ARBA" id="ARBA00008343"/>
    </source>
</evidence>
<evidence type="ECO:0000256" key="7">
    <source>
        <dbReference type="ARBA" id="ARBA00023004"/>
    </source>
</evidence>
<dbReference type="CDD" id="cd00056">
    <property type="entry name" value="ENDO3c"/>
    <property type="match status" value="1"/>
</dbReference>
<dbReference type="InterPro" id="IPR011257">
    <property type="entry name" value="DNA_glycosylase"/>
</dbReference>
<dbReference type="AlphaFoldDB" id="A0A1R1X7X2"/>
<proteinExistence type="inferred from homology"/>
<evidence type="ECO:0000256" key="8">
    <source>
        <dbReference type="ARBA" id="ARBA00023014"/>
    </source>
</evidence>
<dbReference type="InterPro" id="IPR003651">
    <property type="entry name" value="Endonuclease3_FeS-loop_motif"/>
</dbReference>
<evidence type="ECO:0000256" key="6">
    <source>
        <dbReference type="ARBA" id="ARBA00022946"/>
    </source>
</evidence>
<evidence type="ECO:0000256" key="10">
    <source>
        <dbReference type="ARBA" id="ARBA00023239"/>
    </source>
</evidence>
<dbReference type="SMART" id="SM00525">
    <property type="entry name" value="FES"/>
    <property type="match status" value="1"/>
</dbReference>
<dbReference type="Pfam" id="PF10576">
    <property type="entry name" value="EndIII_4Fe-2S"/>
    <property type="match status" value="1"/>
</dbReference>
<dbReference type="GO" id="GO:0006285">
    <property type="term" value="P:base-excision repair, AP site formation"/>
    <property type="evidence" value="ECO:0007669"/>
    <property type="project" value="UniProtKB-UniRule"/>
</dbReference>
<comment type="caution">
    <text evidence="13">Lacks conserved residue(s) required for the propagation of feature annotation.</text>
</comment>
<dbReference type="Gene3D" id="1.10.340.30">
    <property type="entry name" value="Hypothetical protein, domain 2"/>
    <property type="match status" value="1"/>
</dbReference>
<evidence type="ECO:0000256" key="4">
    <source>
        <dbReference type="ARBA" id="ARBA00022763"/>
    </source>
</evidence>
<comment type="catalytic activity">
    <reaction evidence="12 13">
        <text>2'-deoxyribonucleotide-(2'-deoxyribose 5'-phosphate)-2'-deoxyribonucleotide-DNA = a 3'-end 2'-deoxyribonucleotide-(2,3-dehydro-2,3-deoxyribose 5'-phosphate)-DNA + a 5'-end 5'-phospho-2'-deoxyribonucleoside-DNA + H(+)</text>
        <dbReference type="Rhea" id="RHEA:66592"/>
        <dbReference type="Rhea" id="RHEA-COMP:13180"/>
        <dbReference type="Rhea" id="RHEA-COMP:16897"/>
        <dbReference type="Rhea" id="RHEA-COMP:17067"/>
        <dbReference type="ChEBI" id="CHEBI:15378"/>
        <dbReference type="ChEBI" id="CHEBI:136412"/>
        <dbReference type="ChEBI" id="CHEBI:157695"/>
        <dbReference type="ChEBI" id="CHEBI:167181"/>
        <dbReference type="EC" id="4.2.99.18"/>
    </reaction>
</comment>
<dbReference type="GO" id="GO:0006289">
    <property type="term" value="P:nucleotide-excision repair"/>
    <property type="evidence" value="ECO:0007669"/>
    <property type="project" value="TreeGrafter"/>
</dbReference>
<dbReference type="EMBL" id="LSSN01004878">
    <property type="protein sequence ID" value="OMJ10698.1"/>
    <property type="molecule type" value="Genomic_DNA"/>
</dbReference>
<protein>
    <recommendedName>
        <fullName evidence="13">Endonuclease III homolog</fullName>
        <ecNumber evidence="13">3.2.2.-</ecNumber>
        <ecNumber evidence="13">4.2.99.18</ecNumber>
    </recommendedName>
    <alternativeName>
        <fullName evidence="13">Bifunctional DNA N-glycosylase/DNA-(apurinic or apyrimidinic site) lyase</fullName>
        <shortName evidence="13">DNA glycosylase/AP lyase</shortName>
    </alternativeName>
</protein>
<keyword evidence="16" id="KW-1185">Reference proteome</keyword>
<evidence type="ECO:0000256" key="12">
    <source>
        <dbReference type="ARBA" id="ARBA00044632"/>
    </source>
</evidence>
<dbReference type="GO" id="GO:0046872">
    <property type="term" value="F:metal ion binding"/>
    <property type="evidence" value="ECO:0007669"/>
    <property type="project" value="UniProtKB-KW"/>
</dbReference>
<sequence length="319" mass="35372">MRETRSKRKIKVEDIGSEEIIIKKEKIEPIEDSIKDSNTIIKDEKPDISAFEKQIDDKAAVKAEIYNSDVDRESSSSENVDWELILRRIKEFRSKNQAPVDTIGCHAIGTRGSTPAINRYRTLVALILSSQTRDEMTSAAVDNLNAALSGGLSPTSLVAATDDTIKQAIKSVGFANTKVKYLRQTSRLLLERHNGDVPNQLAELLDLPGVGPKMAYLALQSCWDVNIGIGVDTHVFRISHKLGFVPQSSKTPEDTRKRLQKLLPQSEWPTINPLLVGFGQILCTAKKPDCNNCPVNDLCISSTATNLPHTKIKIDKKRS</sequence>
<keyword evidence="13" id="KW-0539">Nucleus</keyword>
<dbReference type="GO" id="GO:0051539">
    <property type="term" value="F:4 iron, 4 sulfur cluster binding"/>
    <property type="evidence" value="ECO:0007669"/>
    <property type="project" value="InterPro"/>
</dbReference>
<dbReference type="PANTHER" id="PTHR43286">
    <property type="entry name" value="ENDONUCLEASE III-LIKE PROTEIN 1"/>
    <property type="match status" value="1"/>
</dbReference>
<evidence type="ECO:0000256" key="3">
    <source>
        <dbReference type="ARBA" id="ARBA00022723"/>
    </source>
</evidence>
<dbReference type="Pfam" id="PF00633">
    <property type="entry name" value="HHH"/>
    <property type="match status" value="1"/>
</dbReference>
<dbReference type="InterPro" id="IPR003265">
    <property type="entry name" value="HhH-GPD_domain"/>
</dbReference>
<comment type="similarity">
    <text evidence="2 13">Belongs to the Nth/MutY family.</text>
</comment>
<dbReference type="SMART" id="SM00478">
    <property type="entry name" value="ENDO3c"/>
    <property type="match status" value="1"/>
</dbReference>
<keyword evidence="15" id="KW-0540">Nuclease</keyword>
<dbReference type="Pfam" id="PF00730">
    <property type="entry name" value="HhH-GPD"/>
    <property type="match status" value="1"/>
</dbReference>
<dbReference type="PANTHER" id="PTHR43286:SF1">
    <property type="entry name" value="ENDONUCLEASE III-LIKE PROTEIN 1"/>
    <property type="match status" value="1"/>
</dbReference>
<dbReference type="GO" id="GO:0005634">
    <property type="term" value="C:nucleus"/>
    <property type="evidence" value="ECO:0007669"/>
    <property type="project" value="UniProtKB-SubCell"/>
</dbReference>
<keyword evidence="8" id="KW-0411">Iron-sulfur</keyword>
<keyword evidence="3" id="KW-0479">Metal-binding</keyword>
<dbReference type="GO" id="GO:0140078">
    <property type="term" value="F:class I DNA-(apurinic or apyrimidinic site) endonuclease activity"/>
    <property type="evidence" value="ECO:0007669"/>
    <property type="project" value="UniProtKB-EC"/>
</dbReference>
<dbReference type="FunFam" id="1.10.340.30:FF:000001">
    <property type="entry name" value="Endonuclease III"/>
    <property type="match status" value="1"/>
</dbReference>
<dbReference type="SUPFAM" id="SSF48150">
    <property type="entry name" value="DNA-glycosylase"/>
    <property type="match status" value="1"/>
</dbReference>
<dbReference type="STRING" id="133412.A0A1R1X7X2"/>
<keyword evidence="15" id="KW-0255">Endonuclease</keyword>
<keyword evidence="10 13" id="KW-0456">Lyase</keyword>
<accession>A0A1R1X7X2</accession>
<dbReference type="OrthoDB" id="2099276at2759"/>
<dbReference type="Gene3D" id="1.10.1670.10">
    <property type="entry name" value="Helix-hairpin-Helix base-excision DNA repair enzymes (C-terminal)"/>
    <property type="match status" value="1"/>
</dbReference>
<comment type="subcellular location">
    <subcellularLocation>
        <location evidence="13">Nucleus</location>
    </subcellularLocation>
    <subcellularLocation>
        <location evidence="13">Mitochondrion</location>
    </subcellularLocation>
</comment>
<evidence type="ECO:0000256" key="13">
    <source>
        <dbReference type="HAMAP-Rule" id="MF_03183"/>
    </source>
</evidence>
<evidence type="ECO:0000313" key="15">
    <source>
        <dbReference type="EMBL" id="OMJ10698.1"/>
    </source>
</evidence>
<evidence type="ECO:0000256" key="9">
    <source>
        <dbReference type="ARBA" id="ARBA00023204"/>
    </source>
</evidence>
<dbReference type="EC" id="3.2.2.-" evidence="13"/>
<keyword evidence="13" id="KW-0496">Mitochondrion</keyword>
<dbReference type="GO" id="GO:0000703">
    <property type="term" value="F:oxidized pyrimidine nucleobase lesion DNA N-glycosylase activity"/>
    <property type="evidence" value="ECO:0007669"/>
    <property type="project" value="UniProtKB-UniRule"/>
</dbReference>
<name>A0A1R1X7X2_9FUNG</name>
<dbReference type="HAMAP" id="MF_03183">
    <property type="entry name" value="Endonuclease_III_Nth"/>
    <property type="match status" value="1"/>
</dbReference>
<dbReference type="InterPro" id="IPR023170">
    <property type="entry name" value="HhH_base_excis_C"/>
</dbReference>
<keyword evidence="4 13" id="KW-0227">DNA damage</keyword>
<dbReference type="EC" id="4.2.99.18" evidence="13"/>
<keyword evidence="9 13" id="KW-0234">DNA repair</keyword>
<keyword evidence="5 13" id="KW-0378">Hydrolase</keyword>
<dbReference type="InterPro" id="IPR000445">
    <property type="entry name" value="HhH_motif"/>
</dbReference>
<dbReference type="Proteomes" id="UP000187283">
    <property type="component" value="Unassembled WGS sequence"/>
</dbReference>
<keyword evidence="6" id="KW-0809">Transit peptide</keyword>
<dbReference type="InterPro" id="IPR030841">
    <property type="entry name" value="NTH1"/>
</dbReference>
<dbReference type="GO" id="GO:0005739">
    <property type="term" value="C:mitochondrion"/>
    <property type="evidence" value="ECO:0007669"/>
    <property type="project" value="UniProtKB-SubCell"/>
</dbReference>
<comment type="caution">
    <text evidence="15">The sequence shown here is derived from an EMBL/GenBank/DDBJ whole genome shotgun (WGS) entry which is preliminary data.</text>
</comment>
<evidence type="ECO:0000259" key="14">
    <source>
        <dbReference type="SMART" id="SM00478"/>
    </source>
</evidence>
<feature type="domain" description="HhH-GPD" evidence="14">
    <location>
        <begin position="128"/>
        <end position="281"/>
    </location>
</feature>
<dbReference type="GO" id="GO:0003677">
    <property type="term" value="F:DNA binding"/>
    <property type="evidence" value="ECO:0007669"/>
    <property type="project" value="UniProtKB-UniRule"/>
</dbReference>
<evidence type="ECO:0000256" key="1">
    <source>
        <dbReference type="ARBA" id="ARBA00001966"/>
    </source>
</evidence>
<keyword evidence="7" id="KW-0408">Iron</keyword>
<gene>
    <name evidence="13" type="primary">NTH1</name>
    <name evidence="15" type="ORF">AYI70_g10163</name>
</gene>
<keyword evidence="11 13" id="KW-0326">Glycosidase</keyword>